<name>A0A3L8D0R5_9PSED</name>
<feature type="compositionally biased region" description="Polar residues" evidence="1">
    <location>
        <begin position="561"/>
        <end position="570"/>
    </location>
</feature>
<dbReference type="PROSITE" id="PS51257">
    <property type="entry name" value="PROKAR_LIPOPROTEIN"/>
    <property type="match status" value="1"/>
</dbReference>
<organism evidence="4 6">
    <name type="scientific">Pseudomonas prosekii</name>
    <dbReference type="NCBI Taxonomy" id="1148509"/>
    <lineage>
        <taxon>Bacteria</taxon>
        <taxon>Pseudomonadati</taxon>
        <taxon>Pseudomonadota</taxon>
        <taxon>Gammaproteobacteria</taxon>
        <taxon>Pseudomonadales</taxon>
        <taxon>Pseudomonadaceae</taxon>
        <taxon>Pseudomonas</taxon>
    </lineage>
</organism>
<feature type="chain" id="PRO_5044594983" evidence="2">
    <location>
        <begin position="25"/>
        <end position="585"/>
    </location>
</feature>
<protein>
    <submittedName>
        <fullName evidence="4">Uncharacterized protein</fullName>
    </submittedName>
</protein>
<keyword evidence="2" id="KW-0732">Signal</keyword>
<keyword evidence="5" id="KW-1185">Reference proteome</keyword>
<dbReference type="EMBL" id="PEGB01000004">
    <property type="protein sequence ID" value="RLU09704.1"/>
    <property type="molecule type" value="Genomic_DNA"/>
</dbReference>
<dbReference type="SUPFAM" id="SSF55486">
    <property type="entry name" value="Metalloproteases ('zincins'), catalytic domain"/>
    <property type="match status" value="1"/>
</dbReference>
<evidence type="ECO:0000256" key="2">
    <source>
        <dbReference type="SAM" id="SignalP"/>
    </source>
</evidence>
<feature type="signal peptide" evidence="2">
    <location>
        <begin position="1"/>
        <end position="24"/>
    </location>
</feature>
<gene>
    <name evidence="4" type="ORF">CS076_03410</name>
    <name evidence="3" type="ORF">CS078_12180</name>
</gene>
<proteinExistence type="predicted"/>
<evidence type="ECO:0000256" key="1">
    <source>
        <dbReference type="SAM" id="MobiDB-lite"/>
    </source>
</evidence>
<dbReference type="AlphaFoldDB" id="A0A3L8D0R5"/>
<evidence type="ECO:0000313" key="4">
    <source>
        <dbReference type="EMBL" id="RLU14207.1"/>
    </source>
</evidence>
<dbReference type="Proteomes" id="UP000282672">
    <property type="component" value="Unassembled WGS sequence"/>
</dbReference>
<dbReference type="Gene3D" id="2.60.40.10">
    <property type="entry name" value="Immunoglobulins"/>
    <property type="match status" value="1"/>
</dbReference>
<evidence type="ECO:0000313" key="5">
    <source>
        <dbReference type="Proteomes" id="UP000282140"/>
    </source>
</evidence>
<evidence type="ECO:0000313" key="6">
    <source>
        <dbReference type="Proteomes" id="UP000282672"/>
    </source>
</evidence>
<dbReference type="RefSeq" id="WP_121731133.1">
    <property type="nucleotide sequence ID" value="NZ_PEGA01000002.1"/>
</dbReference>
<comment type="caution">
    <text evidence="4">The sequence shown here is derived from an EMBL/GenBank/DDBJ whole genome shotgun (WGS) entry which is preliminary data.</text>
</comment>
<feature type="region of interest" description="Disordered" evidence="1">
    <location>
        <begin position="561"/>
        <end position="585"/>
    </location>
</feature>
<evidence type="ECO:0000313" key="3">
    <source>
        <dbReference type="EMBL" id="RLU09704.1"/>
    </source>
</evidence>
<accession>A0A3L8D0R5</accession>
<dbReference type="Proteomes" id="UP000282140">
    <property type="component" value="Unassembled WGS sequence"/>
</dbReference>
<feature type="compositionally biased region" description="Basic and acidic residues" evidence="1">
    <location>
        <begin position="576"/>
        <end position="585"/>
    </location>
</feature>
<dbReference type="EMBL" id="PEGA01000002">
    <property type="protein sequence ID" value="RLU14207.1"/>
    <property type="molecule type" value="Genomic_DNA"/>
</dbReference>
<sequence length="585" mass="62331">MRFPRHASTLFFAASLVACSTPPAAPSAATPVEPSDAVLTDLALPNPAINQRPITGVKTALLVAAHWPGDRELDMPKLFDSSFSGQPLSLSHYLLKASGGKLVLKGTTISARFTEPVPPEGFWGEINAAKAAARAQGYEPDNYDYFFVVHKNGVGGAQASMPGNHIVLRDQPFRGHYLWAHEFGHNLGFSHENKFGGLFDTYINCPGVGVDMDAPSGCATKRYGDTGDPVQGSNGVQALYPAHNRWYAGWLDDTQMAVINQTGLYRLGVLGGVGPQLYLLNRPGSSTIQPLQIALEYRQPGPPYDNFAVDDNRVNGVWMRYTTMTTRVDNVQLDATPETLATDDPALQIGRVVNDPAAKLKVRLCSNNTQGATIAVAVDNQPLPTCTPELPGVVVAQPAANQKTGYRPFVSGTGLPGAVAVIEKTREHYMVGVVGSAIVRADGKWSVQLDEPLAAGKQRLAAYLVNSGSKNGGASYSPSFTVIETPDAAIVHVPANNSQTTPYPTFSGSGLAGATVSVAMLANGLPTDVIASALVDEQGNWSAQSATPFSNGNHRVTFYQKNGEQQSAGNPTRDFFVSEKARRNP</sequence>
<dbReference type="InterPro" id="IPR013783">
    <property type="entry name" value="Ig-like_fold"/>
</dbReference>
<reference evidence="5 6" key="1">
    <citation type="journal article" date="2018" name="Front. Microbiol.">
        <title>Discovery of Phloeophagus Beetles as a Source of Pseudomonas Strains That Produce Potentially New Bioactive Substances and Description of Pseudomonas bohemica sp. nov.</title>
        <authorList>
            <person name="Saati-Santamaria Z."/>
            <person name="Lopez-Mondejar R."/>
            <person name="Jimenez-Gomez A."/>
            <person name="Diez-Mendez A."/>
            <person name="Vetrovsky T."/>
            <person name="Igual J.M."/>
            <person name="Velazquez E."/>
            <person name="Kolarik M."/>
            <person name="Rivas R."/>
            <person name="Garcia-Fraile P."/>
        </authorList>
    </citation>
    <scope>NUCLEOTIDE SEQUENCE [LARGE SCALE GENOMIC DNA]</scope>
    <source>
        <strain evidence="4 6">A2-NA12</strain>
        <strain evidence="3 5">A2-NA13</strain>
    </source>
</reference>